<feature type="modified residue" description="4-aspartylphosphate" evidence="1">
    <location>
        <position position="56"/>
    </location>
</feature>
<dbReference type="Proteomes" id="UP000239800">
    <property type="component" value="Unassembled WGS sequence"/>
</dbReference>
<dbReference type="OrthoDB" id="2168082at2"/>
<dbReference type="InterPro" id="IPR046947">
    <property type="entry name" value="LytR-like"/>
</dbReference>
<sequence>MSLKVIIIDDELNAITTLENFTRKYLVDCIVVGTASSKEEGVKLINSTSFDLALLDINLGDGTGFEVLDGCSNRDFHVVFTTAYDQYAIKAFRYSAMDYLLKPINPEELIQTVDRIRALPAAPNQEQSGYAATVAKTGTADKLVVNASSEIHFIDLDQISHLESYRNYTDIYLQNGQKITSTKTLKYYELMLEGQGFFRIHQKHLVRLDCVTRFLKEDGGYVELKDGSKLEVSRRKKDELLKTLMPGEKA</sequence>
<proteinExistence type="predicted"/>
<feature type="domain" description="Response regulatory" evidence="2">
    <location>
        <begin position="4"/>
        <end position="117"/>
    </location>
</feature>
<feature type="domain" description="HTH LytTR-type" evidence="3">
    <location>
        <begin position="143"/>
        <end position="246"/>
    </location>
</feature>
<gene>
    <name evidence="4" type="ORF">BST85_11255</name>
</gene>
<keyword evidence="5" id="KW-1185">Reference proteome</keyword>
<dbReference type="InterPro" id="IPR007492">
    <property type="entry name" value="LytTR_DNA-bd_dom"/>
</dbReference>
<keyword evidence="1" id="KW-0597">Phosphoprotein</keyword>
<evidence type="ECO:0008006" key="6">
    <source>
        <dbReference type="Google" id="ProtNLM"/>
    </source>
</evidence>
<evidence type="ECO:0000256" key="1">
    <source>
        <dbReference type="PROSITE-ProRule" id="PRU00169"/>
    </source>
</evidence>
<protein>
    <recommendedName>
        <fullName evidence="6">DNA-binding response regulator</fullName>
    </recommendedName>
</protein>
<comment type="caution">
    <text evidence="4">The sequence shown here is derived from an EMBL/GenBank/DDBJ whole genome shotgun (WGS) entry which is preliminary data.</text>
</comment>
<dbReference type="PANTHER" id="PTHR37299:SF1">
    <property type="entry name" value="STAGE 0 SPORULATION PROTEIN A HOMOLOG"/>
    <property type="match status" value="1"/>
</dbReference>
<dbReference type="PANTHER" id="PTHR37299">
    <property type="entry name" value="TRANSCRIPTIONAL REGULATOR-RELATED"/>
    <property type="match status" value="1"/>
</dbReference>
<evidence type="ECO:0000313" key="4">
    <source>
        <dbReference type="EMBL" id="PQB05401.1"/>
    </source>
</evidence>
<dbReference type="PROSITE" id="PS50110">
    <property type="entry name" value="RESPONSE_REGULATORY"/>
    <property type="match status" value="1"/>
</dbReference>
<evidence type="ECO:0000259" key="3">
    <source>
        <dbReference type="PROSITE" id="PS50930"/>
    </source>
</evidence>
<dbReference type="InterPro" id="IPR011006">
    <property type="entry name" value="CheY-like_superfamily"/>
</dbReference>
<dbReference type="SUPFAM" id="SSF52172">
    <property type="entry name" value="CheY-like"/>
    <property type="match status" value="1"/>
</dbReference>
<dbReference type="Pfam" id="PF04397">
    <property type="entry name" value="LytTR"/>
    <property type="match status" value="1"/>
</dbReference>
<name>A0A2S7KRZ7_9FLAO</name>
<organism evidence="4 5">
    <name type="scientific">Aureitalea marina</name>
    <dbReference type="NCBI Taxonomy" id="930804"/>
    <lineage>
        <taxon>Bacteria</taxon>
        <taxon>Pseudomonadati</taxon>
        <taxon>Bacteroidota</taxon>
        <taxon>Flavobacteriia</taxon>
        <taxon>Flavobacteriales</taxon>
        <taxon>Flavobacteriaceae</taxon>
        <taxon>Aureitalea</taxon>
    </lineage>
</organism>
<dbReference type="GO" id="GO:0000156">
    <property type="term" value="F:phosphorelay response regulator activity"/>
    <property type="evidence" value="ECO:0007669"/>
    <property type="project" value="InterPro"/>
</dbReference>
<dbReference type="AlphaFoldDB" id="A0A2S7KRZ7"/>
<reference evidence="4 5" key="1">
    <citation type="submission" date="2016-11" db="EMBL/GenBank/DDBJ databases">
        <title>Trade-off between light-utilization and light-protection in marine flavobacteria.</title>
        <authorList>
            <person name="Kumagai Y."/>
        </authorList>
    </citation>
    <scope>NUCLEOTIDE SEQUENCE [LARGE SCALE GENOMIC DNA]</scope>
    <source>
        <strain evidence="4 5">NBRC 107741</strain>
    </source>
</reference>
<evidence type="ECO:0000313" key="5">
    <source>
        <dbReference type="Proteomes" id="UP000239800"/>
    </source>
</evidence>
<dbReference type="Pfam" id="PF00072">
    <property type="entry name" value="Response_reg"/>
    <property type="match status" value="1"/>
</dbReference>
<dbReference type="RefSeq" id="WP_104813341.1">
    <property type="nucleotide sequence ID" value="NZ_MQUB01000001.1"/>
</dbReference>
<dbReference type="EMBL" id="MQUB01000001">
    <property type="protein sequence ID" value="PQB05401.1"/>
    <property type="molecule type" value="Genomic_DNA"/>
</dbReference>
<accession>A0A2S7KRZ7</accession>
<dbReference type="PROSITE" id="PS50930">
    <property type="entry name" value="HTH_LYTTR"/>
    <property type="match status" value="1"/>
</dbReference>
<dbReference type="GO" id="GO:0003677">
    <property type="term" value="F:DNA binding"/>
    <property type="evidence" value="ECO:0007669"/>
    <property type="project" value="InterPro"/>
</dbReference>
<dbReference type="Gene3D" id="3.40.50.2300">
    <property type="match status" value="1"/>
</dbReference>
<evidence type="ECO:0000259" key="2">
    <source>
        <dbReference type="PROSITE" id="PS50110"/>
    </source>
</evidence>
<dbReference type="Gene3D" id="2.40.50.1020">
    <property type="entry name" value="LytTr DNA-binding domain"/>
    <property type="match status" value="1"/>
</dbReference>
<dbReference type="SMART" id="SM00850">
    <property type="entry name" value="LytTR"/>
    <property type="match status" value="1"/>
</dbReference>
<dbReference type="SMART" id="SM00448">
    <property type="entry name" value="REC"/>
    <property type="match status" value="1"/>
</dbReference>
<dbReference type="InterPro" id="IPR001789">
    <property type="entry name" value="Sig_transdc_resp-reg_receiver"/>
</dbReference>